<dbReference type="PANTHER" id="PTHR43736:SF5">
    <property type="entry name" value="NUDIX HYDROLASE DOMAIN-CONTAINING PROTEIN"/>
    <property type="match status" value="1"/>
</dbReference>
<dbReference type="SUPFAM" id="SSF55811">
    <property type="entry name" value="Nudix"/>
    <property type="match status" value="1"/>
</dbReference>
<proteinExistence type="predicted"/>
<organism evidence="2 3">
    <name type="scientific">Amycolatopsis keratiniphila subsp. keratiniphila</name>
    <dbReference type="NCBI Taxonomy" id="227715"/>
    <lineage>
        <taxon>Bacteria</taxon>
        <taxon>Bacillati</taxon>
        <taxon>Actinomycetota</taxon>
        <taxon>Actinomycetes</taxon>
        <taxon>Pseudonocardiales</taxon>
        <taxon>Pseudonocardiaceae</taxon>
        <taxon>Amycolatopsis</taxon>
        <taxon>Amycolatopsis japonica group</taxon>
    </lineage>
</organism>
<dbReference type="PROSITE" id="PS51462">
    <property type="entry name" value="NUDIX"/>
    <property type="match status" value="1"/>
</dbReference>
<evidence type="ECO:0000313" key="3">
    <source>
        <dbReference type="Proteomes" id="UP000076660"/>
    </source>
</evidence>
<dbReference type="Gene3D" id="3.90.79.10">
    <property type="entry name" value="Nucleoside Triphosphate Pyrophosphohydrolase"/>
    <property type="match status" value="1"/>
</dbReference>
<reference evidence="2 3" key="1">
    <citation type="submission" date="2016-12" db="EMBL/GenBank/DDBJ databases">
        <title>Amycolatopsis keratiniphila subsp. keratiniphila genome sequencing and assembly.</title>
        <authorList>
            <person name="Mayilraj S."/>
            <person name="Kaur N."/>
        </authorList>
    </citation>
    <scope>NUCLEOTIDE SEQUENCE [LARGE SCALE GENOMIC DNA]</scope>
    <source>
        <strain evidence="2 3">DSM 44409</strain>
    </source>
</reference>
<dbReference type="InterPro" id="IPR015797">
    <property type="entry name" value="NUDIX_hydrolase-like_dom_sf"/>
</dbReference>
<protein>
    <recommendedName>
        <fullName evidence="1">Nudix hydrolase domain-containing protein</fullName>
    </recommendedName>
</protein>
<accession>A0A1W2M247</accession>
<dbReference type="Proteomes" id="UP000076660">
    <property type="component" value="Unassembled WGS sequence"/>
</dbReference>
<comment type="caution">
    <text evidence="2">The sequence shown here is derived from an EMBL/GenBank/DDBJ whole genome shotgun (WGS) entry which is preliminary data.</text>
</comment>
<gene>
    <name evidence="2" type="ORF">AVR91_0204160</name>
</gene>
<name>A0A1W2M247_9PSEU</name>
<dbReference type="InterPro" id="IPR000086">
    <property type="entry name" value="NUDIX_hydrolase_dom"/>
</dbReference>
<evidence type="ECO:0000259" key="1">
    <source>
        <dbReference type="PROSITE" id="PS51462"/>
    </source>
</evidence>
<dbReference type="EMBL" id="LQMT02000006">
    <property type="protein sequence ID" value="ONF73931.1"/>
    <property type="molecule type" value="Genomic_DNA"/>
</dbReference>
<dbReference type="PANTHER" id="PTHR43736">
    <property type="entry name" value="ADP-RIBOSE PYROPHOSPHATASE"/>
    <property type="match status" value="1"/>
</dbReference>
<sequence>MSDHDRPKYAADFVAFSTDDHGVPHVALIKRKKNPHAGSWALPGGHVDGPHESSRTAAVRELAEETGLDASTTTASQVGVFDTPGRDARGWYVAVVYTDFLPGMPPIFAADDAADARWFPLASVNTATPLAFDHMDMIEAAAAVLIQNRPDLADSITDALRRS</sequence>
<dbReference type="Pfam" id="PF00293">
    <property type="entry name" value="NUDIX"/>
    <property type="match status" value="1"/>
</dbReference>
<dbReference type="OrthoDB" id="9804442at2"/>
<feature type="domain" description="Nudix hydrolase" evidence="1">
    <location>
        <begin position="8"/>
        <end position="145"/>
    </location>
</feature>
<dbReference type="AlphaFoldDB" id="A0A1W2M247"/>
<evidence type="ECO:0000313" key="2">
    <source>
        <dbReference type="EMBL" id="ONF73931.1"/>
    </source>
</evidence>
<dbReference type="CDD" id="cd18873">
    <property type="entry name" value="NUDIX_NadM_like"/>
    <property type="match status" value="1"/>
</dbReference>
<dbReference type="RefSeq" id="WP_063823204.1">
    <property type="nucleotide sequence ID" value="NZ_LQMT02000006.1"/>
</dbReference>